<feature type="compositionally biased region" description="Low complexity" evidence="1">
    <location>
        <begin position="262"/>
        <end position="273"/>
    </location>
</feature>
<feature type="region of interest" description="Disordered" evidence="1">
    <location>
        <begin position="465"/>
        <end position="498"/>
    </location>
</feature>
<feature type="compositionally biased region" description="Low complexity" evidence="1">
    <location>
        <begin position="47"/>
        <end position="61"/>
    </location>
</feature>
<feature type="compositionally biased region" description="Basic and acidic residues" evidence="1">
    <location>
        <begin position="539"/>
        <end position="548"/>
    </location>
</feature>
<dbReference type="Proteomes" id="UP001182556">
    <property type="component" value="Unassembled WGS sequence"/>
</dbReference>
<feature type="compositionally biased region" description="Polar residues" evidence="1">
    <location>
        <begin position="23"/>
        <end position="37"/>
    </location>
</feature>
<dbReference type="AlphaFoldDB" id="A0AAD9L843"/>
<name>A0AAD9L843_PAPLA</name>
<feature type="compositionally biased region" description="Low complexity" evidence="1">
    <location>
        <begin position="1"/>
        <end position="22"/>
    </location>
</feature>
<evidence type="ECO:0000313" key="3">
    <source>
        <dbReference type="Proteomes" id="UP001182556"/>
    </source>
</evidence>
<proteinExistence type="predicted"/>
<protein>
    <submittedName>
        <fullName evidence="2">Uncharacterized protein</fullName>
    </submittedName>
</protein>
<evidence type="ECO:0000313" key="2">
    <source>
        <dbReference type="EMBL" id="KAK1925899.1"/>
    </source>
</evidence>
<feature type="region of interest" description="Disordered" evidence="1">
    <location>
        <begin position="349"/>
        <end position="446"/>
    </location>
</feature>
<feature type="compositionally biased region" description="Polar residues" evidence="1">
    <location>
        <begin position="89"/>
        <end position="101"/>
    </location>
</feature>
<gene>
    <name evidence="2" type="ORF">DB88DRAFT_218105</name>
</gene>
<dbReference type="EMBL" id="JAODAN010000003">
    <property type="protein sequence ID" value="KAK1925899.1"/>
    <property type="molecule type" value="Genomic_DNA"/>
</dbReference>
<feature type="region of interest" description="Disordered" evidence="1">
    <location>
        <begin position="1"/>
        <end position="166"/>
    </location>
</feature>
<feature type="region of interest" description="Disordered" evidence="1">
    <location>
        <begin position="179"/>
        <end position="300"/>
    </location>
</feature>
<feature type="compositionally biased region" description="Basic and acidic residues" evidence="1">
    <location>
        <begin position="75"/>
        <end position="84"/>
    </location>
</feature>
<feature type="compositionally biased region" description="Low complexity" evidence="1">
    <location>
        <begin position="224"/>
        <end position="238"/>
    </location>
</feature>
<feature type="compositionally biased region" description="Low complexity" evidence="1">
    <location>
        <begin position="526"/>
        <end position="538"/>
    </location>
</feature>
<reference evidence="2" key="1">
    <citation type="submission" date="2023-02" db="EMBL/GenBank/DDBJ databases">
        <title>Identification and recombinant expression of a fungal hydrolase from Papiliotrema laurentii that hydrolyzes apple cutin and clears colloidal polyester polyurethane.</title>
        <authorList>
            <consortium name="DOE Joint Genome Institute"/>
            <person name="Roman V.A."/>
            <person name="Bojanowski C."/>
            <person name="Crable B.R."/>
            <person name="Wagner D.N."/>
            <person name="Hung C.S."/>
            <person name="Nadeau L.J."/>
            <person name="Schratz L."/>
            <person name="Haridas S."/>
            <person name="Pangilinan J."/>
            <person name="Lipzen A."/>
            <person name="Na H."/>
            <person name="Yan M."/>
            <person name="Ng V."/>
            <person name="Grigoriev I.V."/>
            <person name="Spatafora J.W."/>
            <person name="Barlow D."/>
            <person name="Biffinger J."/>
            <person name="Kelley-Loughnane N."/>
            <person name="Varaljay V.A."/>
            <person name="Crookes-Goodson W.J."/>
        </authorList>
    </citation>
    <scope>NUCLEOTIDE SEQUENCE</scope>
    <source>
        <strain evidence="2">5307AH</strain>
    </source>
</reference>
<sequence length="578" mass="61743">MGGFALPSLPSLPTLPSVRSLLNTSPPLVYPSSNHSTPRQRDREADGTPTRQPQTRGRTGQNASVLFPPSPHAADTTREWEAGHRTRRGSITSIKSVNSLPASVAPFPRRPRSKTPPRGAMLPPDHYGRHSHRRSQSAVPKRPPMHVPLYPAPTGRLHEISRNPLGSTSAISLPTLCEQSDHARHPASPLLSPPSSPIVAPRERRQSSAQAIAPLPTDDDETDSLASSISSTLIIPPSQKKSHTRSYSSVPPPNATSPPLMSRPVASARSRSALDTRPPVSVLTSPADRRPTRSLSSSTSVSDVAVLATWSFPATPRAASGIKDQPADVAINRPSDRLRERLQRLSSLDTSVADLQSQSTPTQSGHTPTAPFPRLARAHTTGFIGRAGGHRHSQSSPNNLVPLPAVSLSGPVLPGAQGGTSSPLLPPPRPQRKPTTSRLRNPNPLSMPFASYTSWYERTNECKGASSALSCSPGSMTSDSKSGSDGDLMPSPSSSIISLPPIQRAVTCQEKSSGTVLRPWFRRRGTSVGSESSVGTSVTDERDGKAERASMPFKGDLIVTARDDTESDEEQYLSLEDI</sequence>
<organism evidence="2 3">
    <name type="scientific">Papiliotrema laurentii</name>
    <name type="common">Cryptococcus laurentii</name>
    <dbReference type="NCBI Taxonomy" id="5418"/>
    <lineage>
        <taxon>Eukaryota</taxon>
        <taxon>Fungi</taxon>
        <taxon>Dikarya</taxon>
        <taxon>Basidiomycota</taxon>
        <taxon>Agaricomycotina</taxon>
        <taxon>Tremellomycetes</taxon>
        <taxon>Tremellales</taxon>
        <taxon>Rhynchogastremaceae</taxon>
        <taxon>Papiliotrema</taxon>
    </lineage>
</organism>
<feature type="compositionally biased region" description="Polar residues" evidence="1">
    <location>
        <begin position="467"/>
        <end position="483"/>
    </location>
</feature>
<feature type="compositionally biased region" description="Polar residues" evidence="1">
    <location>
        <begin position="349"/>
        <end position="367"/>
    </location>
</feature>
<comment type="caution">
    <text evidence="2">The sequence shown here is derived from an EMBL/GenBank/DDBJ whole genome shotgun (WGS) entry which is preliminary data.</text>
</comment>
<evidence type="ECO:0000256" key="1">
    <source>
        <dbReference type="SAM" id="MobiDB-lite"/>
    </source>
</evidence>
<accession>A0AAD9L843</accession>
<keyword evidence="3" id="KW-1185">Reference proteome</keyword>
<feature type="region of interest" description="Disordered" evidence="1">
    <location>
        <begin position="525"/>
        <end position="551"/>
    </location>
</feature>